<proteinExistence type="predicted"/>
<gene>
    <name evidence="2" type="ORF">BBBOND_0207360</name>
</gene>
<organism evidence="2 3">
    <name type="scientific">Babesia bigemina</name>
    <dbReference type="NCBI Taxonomy" id="5866"/>
    <lineage>
        <taxon>Eukaryota</taxon>
        <taxon>Sar</taxon>
        <taxon>Alveolata</taxon>
        <taxon>Apicomplexa</taxon>
        <taxon>Aconoidasida</taxon>
        <taxon>Piroplasmida</taxon>
        <taxon>Babesiidae</taxon>
        <taxon>Babesia</taxon>
    </lineage>
</organism>
<evidence type="ECO:0008006" key="4">
    <source>
        <dbReference type="Google" id="ProtNLM"/>
    </source>
</evidence>
<evidence type="ECO:0000313" key="2">
    <source>
        <dbReference type="EMBL" id="CDR95581.1"/>
    </source>
</evidence>
<keyword evidence="1" id="KW-0472">Membrane</keyword>
<name>A0A061D4B4_BABBI</name>
<dbReference type="EMBL" id="LK391708">
    <property type="protein sequence ID" value="CDR95581.1"/>
    <property type="molecule type" value="Genomic_DNA"/>
</dbReference>
<dbReference type="OrthoDB" id="366254at2759"/>
<dbReference type="AlphaFoldDB" id="A0A061D4B4"/>
<dbReference type="VEuPathDB" id="PiroplasmaDB:BBBOND_0207360"/>
<protein>
    <recommendedName>
        <fullName evidence="4">Transmembrane protein</fullName>
    </recommendedName>
</protein>
<evidence type="ECO:0000256" key="1">
    <source>
        <dbReference type="SAM" id="Phobius"/>
    </source>
</evidence>
<accession>A0A061D4B4</accession>
<reference evidence="3" key="1">
    <citation type="submission" date="2014-06" db="EMBL/GenBank/DDBJ databases">
        <authorList>
            <person name="Aslett M."/>
            <person name="De Silva N."/>
        </authorList>
    </citation>
    <scope>NUCLEOTIDE SEQUENCE [LARGE SCALE GENOMIC DNA]</scope>
    <source>
        <strain evidence="3">Bond</strain>
    </source>
</reference>
<sequence>MARDRLWLSDVAEGVPATWYRSTFSAYVPTRREVETGVRSIPTQLVHPDGSFSVGVDVESIDPQKHGASRLQNGTVPVPCEPTHAATDEEEEEEYSLVVYASGREARKRAVAQDHPLILLSCTVYAVMVLWLGPFATLSPDATERTTTLLWLCWFSVLDVVALMCVLWYFGYFELLSINTALLACVLAVLLPHIESVYSVALAFAHVLTLLLTYYSLSKCEHRMFVIPNF</sequence>
<dbReference type="Proteomes" id="UP000033188">
    <property type="component" value="Chromosome 2"/>
</dbReference>
<keyword evidence="1" id="KW-1133">Transmembrane helix</keyword>
<feature type="transmembrane region" description="Helical" evidence="1">
    <location>
        <begin position="197"/>
        <end position="217"/>
    </location>
</feature>
<feature type="transmembrane region" description="Helical" evidence="1">
    <location>
        <begin position="149"/>
        <end position="170"/>
    </location>
</feature>
<dbReference type="KEGG" id="bbig:BBBOND_0207360"/>
<dbReference type="RefSeq" id="XP_012767767.1">
    <property type="nucleotide sequence ID" value="XM_012912313.1"/>
</dbReference>
<keyword evidence="1" id="KW-0812">Transmembrane</keyword>
<evidence type="ECO:0000313" key="3">
    <source>
        <dbReference type="Proteomes" id="UP000033188"/>
    </source>
</evidence>
<keyword evidence="3" id="KW-1185">Reference proteome</keyword>
<feature type="transmembrane region" description="Helical" evidence="1">
    <location>
        <begin position="117"/>
        <end position="137"/>
    </location>
</feature>
<dbReference type="GeneID" id="24564122"/>
<dbReference type="OMA" id="ATWHRNT"/>
<feature type="transmembrane region" description="Helical" evidence="1">
    <location>
        <begin position="175"/>
        <end position="191"/>
    </location>
</feature>